<dbReference type="Pfam" id="PF00892">
    <property type="entry name" value="EamA"/>
    <property type="match status" value="1"/>
</dbReference>
<dbReference type="GO" id="GO:0016020">
    <property type="term" value="C:membrane"/>
    <property type="evidence" value="ECO:0007669"/>
    <property type="project" value="InterPro"/>
</dbReference>
<name>A0A8T8I615_9PSEU</name>
<evidence type="ECO:0000313" key="5">
    <source>
        <dbReference type="Proteomes" id="UP000671828"/>
    </source>
</evidence>
<dbReference type="SUPFAM" id="SSF103481">
    <property type="entry name" value="Multidrug resistance efflux transporter EmrE"/>
    <property type="match status" value="1"/>
</dbReference>
<gene>
    <name evidence="4" type="ORF">J7S33_06540</name>
</gene>
<protein>
    <submittedName>
        <fullName evidence="4">EamA family transporter</fullName>
    </submittedName>
</protein>
<sequence>MAVVSMFLGFFARYRGLAVGPMARVGQVQLVQPVLGVAWAALPGEQPTWPTLLGGVAVVLCAGLAVRSRRR</sequence>
<reference evidence="4" key="1">
    <citation type="submission" date="2021-04" db="EMBL/GenBank/DDBJ databases">
        <title>Saccharothrix algeriensis WGS.</title>
        <authorList>
            <person name="Stuskova K."/>
            <person name="Hakalova E."/>
            <person name="Tebbal A.B."/>
            <person name="Eichmeier A."/>
        </authorList>
    </citation>
    <scope>NUCLEOTIDE SEQUENCE</scope>
    <source>
        <strain evidence="4">NRRL B-24137</strain>
    </source>
</reference>
<dbReference type="Proteomes" id="UP000671828">
    <property type="component" value="Chromosome"/>
</dbReference>
<comment type="similarity">
    <text evidence="1">Belongs to the EamA transporter family.</text>
</comment>
<dbReference type="InterPro" id="IPR000620">
    <property type="entry name" value="EamA_dom"/>
</dbReference>
<dbReference type="AlphaFoldDB" id="A0A8T8I615"/>
<evidence type="ECO:0000256" key="2">
    <source>
        <dbReference type="SAM" id="Phobius"/>
    </source>
</evidence>
<accession>A0A8T8I615</accession>
<feature type="domain" description="EamA" evidence="3">
    <location>
        <begin position="1"/>
        <end position="64"/>
    </location>
</feature>
<keyword evidence="2" id="KW-1133">Transmembrane helix</keyword>
<evidence type="ECO:0000259" key="3">
    <source>
        <dbReference type="Pfam" id="PF00892"/>
    </source>
</evidence>
<evidence type="ECO:0000256" key="1">
    <source>
        <dbReference type="ARBA" id="ARBA00007362"/>
    </source>
</evidence>
<dbReference type="EMBL" id="CP072788">
    <property type="protein sequence ID" value="QTR06018.1"/>
    <property type="molecule type" value="Genomic_DNA"/>
</dbReference>
<keyword evidence="2" id="KW-0812">Transmembrane</keyword>
<proteinExistence type="inferred from homology"/>
<organism evidence="4 5">
    <name type="scientific">Saccharothrix algeriensis</name>
    <dbReference type="NCBI Taxonomy" id="173560"/>
    <lineage>
        <taxon>Bacteria</taxon>
        <taxon>Bacillati</taxon>
        <taxon>Actinomycetota</taxon>
        <taxon>Actinomycetes</taxon>
        <taxon>Pseudonocardiales</taxon>
        <taxon>Pseudonocardiaceae</taxon>
        <taxon>Saccharothrix</taxon>
    </lineage>
</organism>
<feature type="transmembrane region" description="Helical" evidence="2">
    <location>
        <begin position="49"/>
        <end position="66"/>
    </location>
</feature>
<evidence type="ECO:0000313" key="4">
    <source>
        <dbReference type="EMBL" id="QTR06018.1"/>
    </source>
</evidence>
<keyword evidence="2" id="KW-0472">Membrane</keyword>
<dbReference type="InterPro" id="IPR037185">
    <property type="entry name" value="EmrE-like"/>
</dbReference>